<feature type="domain" description="Carboxylesterase type B" evidence="3">
    <location>
        <begin position="30"/>
        <end position="551"/>
    </location>
</feature>
<keyword evidence="5" id="KW-1185">Reference proteome</keyword>
<gene>
    <name evidence="4" type="ORF">Zmor_022393</name>
</gene>
<evidence type="ECO:0000256" key="2">
    <source>
        <dbReference type="SAM" id="SignalP"/>
    </source>
</evidence>
<dbReference type="EMBL" id="JALNTZ010000007">
    <property type="protein sequence ID" value="KAJ3644683.1"/>
    <property type="molecule type" value="Genomic_DNA"/>
</dbReference>
<keyword evidence="1" id="KW-0325">Glycoprotein</keyword>
<comment type="caution">
    <text evidence="4">The sequence shown here is derived from an EMBL/GenBank/DDBJ whole genome shotgun (WGS) entry which is preliminary data.</text>
</comment>
<accession>A0AA38HV89</accession>
<dbReference type="Gene3D" id="3.40.50.1820">
    <property type="entry name" value="alpha/beta hydrolase"/>
    <property type="match status" value="1"/>
</dbReference>
<sequence>MYGKLVVVVLVGAVCSLPSPDSRATKSVDKPVVKTPLGQVQGSVLASRMGKQIFSFRGVRYAKAPVEELRFQPPVPVDKWDNLYNATQDGALCPQPTDEPTAEDCLFLNVYTTKLPKGTEQPKRPTLVVIHGGAFYSTGGSSNWEGPQYLLDQDIVLVTFNYRLGTLGFLSTGDKEAPGNNGLKDQVVALKWVKDNIAAFGGDPDSVTLVGFGSGALSVTLHLISPLSKGLFHKAIIMSGSAFGQMPIPENQLDLAKKQAKILDCPDDTSANIVKCLKGKTADELGDSQPKFVEFGDDPIYIWKPVVEGDFGQERFLTGHPIELVEKGEFEKVPIVVGTTTDEFAARAFHVLANETLKKQLSEGFDKVAPIAFLYERDGDHSKTVSEGLKKFYLNDKALDNSSLPGLTQLYADALTGFGVNRAAELLSEKSNESVYYYRFNYKGKFSHFYLPESNSTIPFGVVHNDDLIYLFYIQKLFPLNKDTDPEVQTVNKLTTLWANFAKTGNPTPETIDKLDNIKWEPYTTKDQKYLDIGNKLVLNEKLYEKRYAEWAKLFPLSQYSEKKS</sequence>
<reference evidence="4" key="1">
    <citation type="journal article" date="2023" name="G3 (Bethesda)">
        <title>Whole genome assemblies of Zophobas morio and Tenebrio molitor.</title>
        <authorList>
            <person name="Kaur S."/>
            <person name="Stinson S.A."/>
            <person name="diCenzo G.C."/>
        </authorList>
    </citation>
    <scope>NUCLEOTIDE SEQUENCE</scope>
    <source>
        <strain evidence="4">QUZm001</strain>
    </source>
</reference>
<organism evidence="4 5">
    <name type="scientific">Zophobas morio</name>
    <dbReference type="NCBI Taxonomy" id="2755281"/>
    <lineage>
        <taxon>Eukaryota</taxon>
        <taxon>Metazoa</taxon>
        <taxon>Ecdysozoa</taxon>
        <taxon>Arthropoda</taxon>
        <taxon>Hexapoda</taxon>
        <taxon>Insecta</taxon>
        <taxon>Pterygota</taxon>
        <taxon>Neoptera</taxon>
        <taxon>Endopterygota</taxon>
        <taxon>Coleoptera</taxon>
        <taxon>Polyphaga</taxon>
        <taxon>Cucujiformia</taxon>
        <taxon>Tenebrionidae</taxon>
        <taxon>Zophobas</taxon>
    </lineage>
</organism>
<dbReference type="InterPro" id="IPR050309">
    <property type="entry name" value="Type-B_Carboxylest/Lipase"/>
</dbReference>
<evidence type="ECO:0000313" key="5">
    <source>
        <dbReference type="Proteomes" id="UP001168821"/>
    </source>
</evidence>
<dbReference type="SUPFAM" id="SSF53474">
    <property type="entry name" value="alpha/beta-Hydrolases"/>
    <property type="match status" value="1"/>
</dbReference>
<evidence type="ECO:0000313" key="4">
    <source>
        <dbReference type="EMBL" id="KAJ3644683.1"/>
    </source>
</evidence>
<feature type="signal peptide" evidence="2">
    <location>
        <begin position="1"/>
        <end position="24"/>
    </location>
</feature>
<protein>
    <recommendedName>
        <fullName evidence="3">Carboxylesterase type B domain-containing protein</fullName>
    </recommendedName>
</protein>
<dbReference type="AlphaFoldDB" id="A0AA38HV89"/>
<dbReference type="InterPro" id="IPR002018">
    <property type="entry name" value="CarbesteraseB"/>
</dbReference>
<name>A0AA38HV89_9CUCU</name>
<dbReference type="Proteomes" id="UP001168821">
    <property type="component" value="Unassembled WGS sequence"/>
</dbReference>
<proteinExistence type="predicted"/>
<keyword evidence="2" id="KW-0732">Signal</keyword>
<dbReference type="InterPro" id="IPR029058">
    <property type="entry name" value="AB_hydrolase_fold"/>
</dbReference>
<feature type="chain" id="PRO_5041341722" description="Carboxylesterase type B domain-containing protein" evidence="2">
    <location>
        <begin position="25"/>
        <end position="565"/>
    </location>
</feature>
<dbReference type="Pfam" id="PF00135">
    <property type="entry name" value="COesterase"/>
    <property type="match status" value="1"/>
</dbReference>
<evidence type="ECO:0000259" key="3">
    <source>
        <dbReference type="Pfam" id="PF00135"/>
    </source>
</evidence>
<dbReference type="FunFam" id="3.40.50.1820:FF:000155">
    <property type="entry name" value="Carboxylic ester hydrolase"/>
    <property type="match status" value="1"/>
</dbReference>
<evidence type="ECO:0000256" key="1">
    <source>
        <dbReference type="ARBA" id="ARBA00023180"/>
    </source>
</evidence>
<dbReference type="PANTHER" id="PTHR11559">
    <property type="entry name" value="CARBOXYLESTERASE"/>
    <property type="match status" value="1"/>
</dbReference>